<dbReference type="EMBL" id="CP103300">
    <property type="protein sequence ID" value="UYM14011.1"/>
    <property type="molecule type" value="Genomic_DNA"/>
</dbReference>
<reference evidence="1" key="1">
    <citation type="submission" date="2022-10" db="EMBL/GenBank/DDBJ databases">
        <title>Completed Genome Sequence of two octocoral isolated bacterium, Endozoicomonas euniceicola EF212T and Endozoicomonas gorgoniicola PS125T.</title>
        <authorList>
            <person name="Chiou Y.-J."/>
            <person name="Chen Y.-H."/>
        </authorList>
    </citation>
    <scope>NUCLEOTIDE SEQUENCE</scope>
    <source>
        <strain evidence="1">EF212</strain>
    </source>
</reference>
<sequence length="73" mass="8288">MSGKPLRLDEELVHEASLVGKVKKRSAAKQIEYWATLGKIAKENPDLPIHFIEDILEADAERKHGLISEYRFG</sequence>
<keyword evidence="2" id="KW-1185">Reference proteome</keyword>
<name>A0ABY6GPL1_9GAMM</name>
<gene>
    <name evidence="1" type="ORF">NX720_13925</name>
</gene>
<proteinExistence type="predicted"/>
<dbReference type="Proteomes" id="UP001163255">
    <property type="component" value="Chromosome"/>
</dbReference>
<dbReference type="InterPro" id="IPR021831">
    <property type="entry name" value="ParD-like"/>
</dbReference>
<protein>
    <submittedName>
        <fullName evidence="1">ParD-like family protein</fullName>
    </submittedName>
</protein>
<evidence type="ECO:0000313" key="1">
    <source>
        <dbReference type="EMBL" id="UYM14011.1"/>
    </source>
</evidence>
<accession>A0ABY6GPL1</accession>
<dbReference type="RefSeq" id="WP_262595412.1">
    <property type="nucleotide sequence ID" value="NZ_CP103300.1"/>
</dbReference>
<evidence type="ECO:0000313" key="2">
    <source>
        <dbReference type="Proteomes" id="UP001163255"/>
    </source>
</evidence>
<organism evidence="1 2">
    <name type="scientific">Endozoicomonas euniceicola</name>
    <dbReference type="NCBI Taxonomy" id="1234143"/>
    <lineage>
        <taxon>Bacteria</taxon>
        <taxon>Pseudomonadati</taxon>
        <taxon>Pseudomonadota</taxon>
        <taxon>Gammaproteobacteria</taxon>
        <taxon>Oceanospirillales</taxon>
        <taxon>Endozoicomonadaceae</taxon>
        <taxon>Endozoicomonas</taxon>
    </lineage>
</organism>
<dbReference type="Pfam" id="PF11903">
    <property type="entry name" value="ParD_like"/>
    <property type="match status" value="1"/>
</dbReference>